<dbReference type="Proteomes" id="UP001215151">
    <property type="component" value="Unassembled WGS sequence"/>
</dbReference>
<protein>
    <recommendedName>
        <fullName evidence="3">HNH nuclease domain-containing protein</fullName>
    </recommendedName>
</protein>
<proteinExistence type="predicted"/>
<organism evidence="1 2">
    <name type="scientific">Trametes cubensis</name>
    <dbReference type="NCBI Taxonomy" id="1111947"/>
    <lineage>
        <taxon>Eukaryota</taxon>
        <taxon>Fungi</taxon>
        <taxon>Dikarya</taxon>
        <taxon>Basidiomycota</taxon>
        <taxon>Agaricomycotina</taxon>
        <taxon>Agaricomycetes</taxon>
        <taxon>Polyporales</taxon>
        <taxon>Polyporaceae</taxon>
        <taxon>Trametes</taxon>
    </lineage>
</organism>
<dbReference type="AlphaFoldDB" id="A0AAD7TEW8"/>
<dbReference type="EMBL" id="JAPEVG010000933">
    <property type="protein sequence ID" value="KAJ8454590.1"/>
    <property type="molecule type" value="Genomic_DNA"/>
</dbReference>
<keyword evidence="2" id="KW-1185">Reference proteome</keyword>
<evidence type="ECO:0000313" key="1">
    <source>
        <dbReference type="EMBL" id="KAJ8454590.1"/>
    </source>
</evidence>
<gene>
    <name evidence="1" type="ORF">ONZ51_g12941</name>
</gene>
<evidence type="ECO:0008006" key="3">
    <source>
        <dbReference type="Google" id="ProtNLM"/>
    </source>
</evidence>
<evidence type="ECO:0000313" key="2">
    <source>
        <dbReference type="Proteomes" id="UP001215151"/>
    </source>
</evidence>
<accession>A0AAD7TEW8</accession>
<reference evidence="1" key="1">
    <citation type="submission" date="2022-11" db="EMBL/GenBank/DDBJ databases">
        <title>Genome Sequence of Cubamyces cubensis.</title>
        <authorList>
            <person name="Buettner E."/>
        </authorList>
    </citation>
    <scope>NUCLEOTIDE SEQUENCE</scope>
    <source>
        <strain evidence="1">MPL-01</strain>
    </source>
</reference>
<sequence length="237" mass="26147">MLAGHRSRSIEGSPLGSKVIEIINSRHVSDEELYERAQKHLSVLSHPLYAQHSRPAWVKRLKNVKALSRLKTEYTTARMINAMYETATNVMLQPRACVRYVSAAVCAAGSAQQNGDGAAMPADEDAERLAGALERLASTWVSYMLWPFAARDRAAKEFDGISSSGYATPNPADIVSRLRKAVLRRDKYTCAYTGLIDADHSEIDGSAFWRPTLEVAHIFKRAVARPDDGVKKASVTL</sequence>
<name>A0AAD7TEW8_9APHY</name>
<comment type="caution">
    <text evidence="1">The sequence shown here is derived from an EMBL/GenBank/DDBJ whole genome shotgun (WGS) entry which is preliminary data.</text>
</comment>